<evidence type="ECO:0000256" key="1">
    <source>
        <dbReference type="ARBA" id="ARBA00006611"/>
    </source>
</evidence>
<dbReference type="PANTHER" id="PTHR30486:SF6">
    <property type="entry name" value="TYPE IV PILUS RETRACTATION ATPASE PILT"/>
    <property type="match status" value="1"/>
</dbReference>
<name>D1CAP0_SPHTD</name>
<comment type="similarity">
    <text evidence="1">Belongs to the GSP E family.</text>
</comment>
<dbReference type="RefSeq" id="WP_012873918.1">
    <property type="nucleotide sequence ID" value="NC_013524.1"/>
</dbReference>
<gene>
    <name evidence="2" type="ordered locus">Sthe_3484</name>
</gene>
<dbReference type="InParanoid" id="D1CAP0"/>
<reference evidence="3" key="1">
    <citation type="submission" date="2009-11" db="EMBL/GenBank/DDBJ databases">
        <title>The complete chromosome 2 of Sphaerobacter thermophilus DSM 20745.</title>
        <authorList>
            <person name="Lucas S."/>
            <person name="Copeland A."/>
            <person name="Lapidus A."/>
            <person name="Glavina del Rio T."/>
            <person name="Dalin E."/>
            <person name="Tice H."/>
            <person name="Bruce D."/>
            <person name="Goodwin L."/>
            <person name="Pitluck S."/>
            <person name="Kyrpides N."/>
            <person name="Mavromatis K."/>
            <person name="Ivanova N."/>
            <person name="Mikhailova N."/>
            <person name="LaButti K.M."/>
            <person name="Clum A."/>
            <person name="Sun H.I."/>
            <person name="Brettin T."/>
            <person name="Detter J.C."/>
            <person name="Han C."/>
            <person name="Larimer F."/>
            <person name="Land M."/>
            <person name="Hauser L."/>
            <person name="Markowitz V."/>
            <person name="Cheng J.F."/>
            <person name="Hugenholtz P."/>
            <person name="Woyke T."/>
            <person name="Wu D."/>
            <person name="Steenblock K."/>
            <person name="Schneider S."/>
            <person name="Pukall R."/>
            <person name="Goeker M."/>
            <person name="Klenk H.P."/>
            <person name="Eisen J.A."/>
        </authorList>
    </citation>
    <scope>NUCLEOTIDE SEQUENCE [LARGE SCALE GENOMIC DNA]</scope>
    <source>
        <strain evidence="3">ATCC 49802 / DSM 20745 / S 6022</strain>
    </source>
</reference>
<dbReference type="HOGENOM" id="CLU_921134_0_0_0"/>
<dbReference type="AlphaFoldDB" id="D1CAP0"/>
<organism evidence="2 3">
    <name type="scientific">Sphaerobacter thermophilus (strain ATCC 49802 / DSM 20745 / KCCM 41009 / NCIMB 13125 / S 6022)</name>
    <dbReference type="NCBI Taxonomy" id="479434"/>
    <lineage>
        <taxon>Bacteria</taxon>
        <taxon>Pseudomonadati</taxon>
        <taxon>Thermomicrobiota</taxon>
        <taxon>Thermomicrobia</taxon>
        <taxon>Sphaerobacterales</taxon>
        <taxon>Sphaerobacterineae</taxon>
        <taxon>Sphaerobacteraceae</taxon>
        <taxon>Sphaerobacter</taxon>
    </lineage>
</organism>
<keyword evidence="2" id="KW-0966">Cell projection</keyword>
<accession>D1CAP0</accession>
<dbReference type="eggNOG" id="COG0630">
    <property type="taxonomic scope" value="Bacteria"/>
</dbReference>
<dbReference type="KEGG" id="sti:Sthe_3484"/>
<dbReference type="GO" id="GO:0016887">
    <property type="term" value="F:ATP hydrolysis activity"/>
    <property type="evidence" value="ECO:0007669"/>
    <property type="project" value="InterPro"/>
</dbReference>
<evidence type="ECO:0000313" key="3">
    <source>
        <dbReference type="Proteomes" id="UP000002027"/>
    </source>
</evidence>
<dbReference type="SUPFAM" id="SSF52540">
    <property type="entry name" value="P-loop containing nucleoside triphosphate hydrolases"/>
    <property type="match status" value="1"/>
</dbReference>
<dbReference type="InterPro" id="IPR027417">
    <property type="entry name" value="P-loop_NTPase"/>
</dbReference>
<dbReference type="PANTHER" id="PTHR30486">
    <property type="entry name" value="TWITCHING MOTILITY PROTEIN PILT"/>
    <property type="match status" value="1"/>
</dbReference>
<keyword evidence="2" id="KW-0969">Cilium</keyword>
<dbReference type="Proteomes" id="UP000002027">
    <property type="component" value="Chromosome 2"/>
</dbReference>
<dbReference type="OrthoDB" id="145753at2"/>
<proteinExistence type="inferred from homology"/>
<reference evidence="2 3" key="2">
    <citation type="journal article" date="2010" name="Stand. Genomic Sci.">
        <title>Complete genome sequence of Desulfohalobium retbaense type strain (HR(100)).</title>
        <authorList>
            <person name="Spring S."/>
            <person name="Nolan M."/>
            <person name="Lapidus A."/>
            <person name="Glavina Del Rio T."/>
            <person name="Copeland A."/>
            <person name="Tice H."/>
            <person name="Cheng J.F."/>
            <person name="Lucas S."/>
            <person name="Land M."/>
            <person name="Chen F."/>
            <person name="Bruce D."/>
            <person name="Goodwin L."/>
            <person name="Pitluck S."/>
            <person name="Ivanova N."/>
            <person name="Mavromatis K."/>
            <person name="Mikhailova N."/>
            <person name="Pati A."/>
            <person name="Chen A."/>
            <person name="Palaniappan K."/>
            <person name="Hauser L."/>
            <person name="Chang Y.J."/>
            <person name="Jeffries C.D."/>
            <person name="Munk C."/>
            <person name="Kiss H."/>
            <person name="Chain P."/>
            <person name="Han C."/>
            <person name="Brettin T."/>
            <person name="Detter J.C."/>
            <person name="Schuler E."/>
            <person name="Goker M."/>
            <person name="Rohde M."/>
            <person name="Bristow J."/>
            <person name="Eisen J.A."/>
            <person name="Markowitz V."/>
            <person name="Hugenholtz P."/>
            <person name="Kyrpides N.C."/>
            <person name="Klenk H.P."/>
        </authorList>
    </citation>
    <scope>NUCLEOTIDE SEQUENCE [LARGE SCALE GENOMIC DNA]</scope>
    <source>
        <strain evidence="3">ATCC 49802 / DSM 20745 / S 6022</strain>
    </source>
</reference>
<sequence>MPHRFPDPAKRHEEPFGWWGYRSEPPSPLSIVELIALGSLDARTAAFLWMAMARRATVLVIGVPPEAGKTTTLTALLAFLSPDVRLIYLRGWYERFDFLDSADPARSYLLCNEISPHLPTYLWGPGVRRLFEAVRAGYGMGATLHAASAADAFQTLTSFPLEVPPELLCGVDLVLTLGVGTGPSGETLRRLMRIEVIHNRDGQPEPETIAERDVLRGPLDSRPGRLTGVLAARFGYDAEVAIAEMARRERFLTRLQEDGVLGVDAVRDAIREFAGD</sequence>
<dbReference type="STRING" id="479434.Sthe_3484"/>
<evidence type="ECO:0000313" key="2">
    <source>
        <dbReference type="EMBL" id="ACZ40883.1"/>
    </source>
</evidence>
<protein>
    <submittedName>
        <fullName evidence="2">Type IV secretory pathway VirB11-like protein involved in flagella biosynthesis</fullName>
    </submittedName>
</protein>
<dbReference type="Gene3D" id="3.40.50.300">
    <property type="entry name" value="P-loop containing nucleotide triphosphate hydrolases"/>
    <property type="match status" value="2"/>
</dbReference>
<keyword evidence="2" id="KW-0282">Flagellum</keyword>
<dbReference type="EMBL" id="CP001824">
    <property type="protein sequence ID" value="ACZ40883.1"/>
    <property type="molecule type" value="Genomic_DNA"/>
</dbReference>
<dbReference type="InterPro" id="IPR050921">
    <property type="entry name" value="T4SS_GSP_E_ATPase"/>
</dbReference>
<keyword evidence="3" id="KW-1185">Reference proteome</keyword>